<comment type="caution">
    <text evidence="16">The sequence shown here is derived from an EMBL/GenBank/DDBJ whole genome shotgun (WGS) entry which is preliminary data.</text>
</comment>
<name>A0AAP4JGV2_9GAMM</name>
<feature type="binding site" evidence="12">
    <location>
        <position position="470"/>
    </location>
    <ligand>
        <name>L-glutamine</name>
        <dbReference type="ChEBI" id="CHEBI:58359"/>
    </ligand>
</feature>
<evidence type="ECO:0000259" key="14">
    <source>
        <dbReference type="Pfam" id="PF06418"/>
    </source>
</evidence>
<evidence type="ECO:0000256" key="5">
    <source>
        <dbReference type="ARBA" id="ARBA00022741"/>
    </source>
</evidence>
<evidence type="ECO:0000256" key="7">
    <source>
        <dbReference type="ARBA" id="ARBA00022842"/>
    </source>
</evidence>
<feature type="active site" evidence="12">
    <location>
        <position position="517"/>
    </location>
</feature>
<evidence type="ECO:0000256" key="4">
    <source>
        <dbReference type="ARBA" id="ARBA00022723"/>
    </source>
</evidence>
<feature type="binding site" evidence="12">
    <location>
        <position position="72"/>
    </location>
    <ligand>
        <name>ATP</name>
        <dbReference type="ChEBI" id="CHEBI:30616"/>
    </ligand>
</feature>
<evidence type="ECO:0000256" key="9">
    <source>
        <dbReference type="ARBA" id="ARBA00022975"/>
    </source>
</evidence>
<evidence type="ECO:0000313" key="17">
    <source>
        <dbReference type="Proteomes" id="UP001168107"/>
    </source>
</evidence>
<dbReference type="Gene3D" id="3.40.50.880">
    <property type="match status" value="1"/>
</dbReference>
<feature type="region of interest" description="Amidoligase domain" evidence="12">
    <location>
        <begin position="1"/>
        <end position="266"/>
    </location>
</feature>
<comment type="similarity">
    <text evidence="2 12">Belongs to the CTP synthase family.</text>
</comment>
<comment type="catalytic activity">
    <reaction evidence="10 12">
        <text>UTP + L-glutamine + ATP + H2O = CTP + L-glutamate + ADP + phosphate + 2 H(+)</text>
        <dbReference type="Rhea" id="RHEA:26426"/>
        <dbReference type="ChEBI" id="CHEBI:15377"/>
        <dbReference type="ChEBI" id="CHEBI:15378"/>
        <dbReference type="ChEBI" id="CHEBI:29985"/>
        <dbReference type="ChEBI" id="CHEBI:30616"/>
        <dbReference type="ChEBI" id="CHEBI:37563"/>
        <dbReference type="ChEBI" id="CHEBI:43474"/>
        <dbReference type="ChEBI" id="CHEBI:46398"/>
        <dbReference type="ChEBI" id="CHEBI:58359"/>
        <dbReference type="ChEBI" id="CHEBI:456216"/>
        <dbReference type="EC" id="6.3.4.2"/>
    </reaction>
</comment>
<comment type="catalytic activity">
    <reaction evidence="12">
        <text>UTP + NH4(+) + ATP = CTP + ADP + phosphate + 2 H(+)</text>
        <dbReference type="Rhea" id="RHEA:16597"/>
        <dbReference type="ChEBI" id="CHEBI:15378"/>
        <dbReference type="ChEBI" id="CHEBI:28938"/>
        <dbReference type="ChEBI" id="CHEBI:30616"/>
        <dbReference type="ChEBI" id="CHEBI:37563"/>
        <dbReference type="ChEBI" id="CHEBI:43474"/>
        <dbReference type="ChEBI" id="CHEBI:46398"/>
        <dbReference type="ChEBI" id="CHEBI:456216"/>
    </reaction>
</comment>
<dbReference type="InterPro" id="IPR004468">
    <property type="entry name" value="CTP_synthase"/>
</dbReference>
<evidence type="ECO:0000313" key="18">
    <source>
        <dbReference type="Proteomes" id="UP001168216"/>
    </source>
</evidence>
<dbReference type="CDD" id="cd03113">
    <property type="entry name" value="CTPS_N"/>
    <property type="match status" value="1"/>
</dbReference>
<evidence type="ECO:0000313" key="15">
    <source>
        <dbReference type="EMBL" id="MDM5073530.1"/>
    </source>
</evidence>
<feature type="domain" description="CTP synthase N-terminal" evidence="14">
    <location>
        <begin position="4"/>
        <end position="266"/>
    </location>
</feature>
<evidence type="ECO:0000256" key="3">
    <source>
        <dbReference type="ARBA" id="ARBA00022598"/>
    </source>
</evidence>
<dbReference type="NCBIfam" id="TIGR00337">
    <property type="entry name" value="PyrG"/>
    <property type="match status" value="1"/>
</dbReference>
<keyword evidence="4 12" id="KW-0479">Metal-binding</keyword>
<dbReference type="EC" id="6.3.4.2" evidence="12"/>
<feature type="active site" evidence="12">
    <location>
        <position position="515"/>
    </location>
</feature>
<dbReference type="AlphaFoldDB" id="A0AAP4JGV2"/>
<evidence type="ECO:0000256" key="8">
    <source>
        <dbReference type="ARBA" id="ARBA00022962"/>
    </source>
</evidence>
<dbReference type="Pfam" id="PF06418">
    <property type="entry name" value="CTP_synth_N"/>
    <property type="match status" value="1"/>
</dbReference>
<keyword evidence="5 12" id="KW-0547">Nucleotide-binding</keyword>
<dbReference type="NCBIfam" id="NF003792">
    <property type="entry name" value="PRK05380.1"/>
    <property type="match status" value="1"/>
</dbReference>
<keyword evidence="8 12" id="KW-0315">Glutamine amidotransferase</keyword>
<evidence type="ECO:0000256" key="2">
    <source>
        <dbReference type="ARBA" id="ARBA00007533"/>
    </source>
</evidence>
<dbReference type="InterPro" id="IPR029062">
    <property type="entry name" value="Class_I_gatase-like"/>
</dbReference>
<evidence type="ECO:0000256" key="12">
    <source>
        <dbReference type="HAMAP-Rule" id="MF_01227"/>
    </source>
</evidence>
<proteinExistence type="inferred from homology"/>
<dbReference type="Proteomes" id="UP001168107">
    <property type="component" value="Unassembled WGS sequence"/>
</dbReference>
<dbReference type="InterPro" id="IPR033828">
    <property type="entry name" value="GATase1_CTP_Synthase"/>
</dbReference>
<dbReference type="GO" id="GO:0005829">
    <property type="term" value="C:cytosol"/>
    <property type="evidence" value="ECO:0007669"/>
    <property type="project" value="TreeGrafter"/>
</dbReference>
<feature type="binding site" evidence="12">
    <location>
        <begin position="380"/>
        <end position="383"/>
    </location>
    <ligand>
        <name>L-glutamine</name>
        <dbReference type="ChEBI" id="CHEBI:58359"/>
    </ligand>
</feature>
<keyword evidence="9 12" id="KW-0665">Pyrimidine biosynthesis</keyword>
<dbReference type="SUPFAM" id="SSF52540">
    <property type="entry name" value="P-loop containing nucleoside triphosphate hydrolases"/>
    <property type="match status" value="1"/>
</dbReference>
<keyword evidence="7 12" id="KW-0460">Magnesium</keyword>
<dbReference type="PROSITE" id="PS51273">
    <property type="entry name" value="GATASE_TYPE_1"/>
    <property type="match status" value="1"/>
</dbReference>
<dbReference type="GO" id="GO:0097268">
    <property type="term" value="C:cytoophidium"/>
    <property type="evidence" value="ECO:0007669"/>
    <property type="project" value="UniProtKB-ARBA"/>
</dbReference>
<comment type="activity regulation">
    <text evidence="12">Allosterically activated by GTP, when glutamine is the substrate; GTP has no effect on the reaction when ammonia is the substrate. The allosteric effector GTP functions by stabilizing the protein conformation that binds the tetrahedral intermediate(s) formed during glutamine hydrolysis. Inhibited by the product CTP, via allosteric rather than competitive inhibition.</text>
</comment>
<comment type="subunit">
    <text evidence="12">Homotetramer.</text>
</comment>
<dbReference type="PANTHER" id="PTHR11550:SF0">
    <property type="entry name" value="CTP SYNTHASE-RELATED"/>
    <property type="match status" value="1"/>
</dbReference>
<keyword evidence="6 12" id="KW-0067">ATP-binding</keyword>
<dbReference type="FunFam" id="3.40.50.880:FF:000002">
    <property type="entry name" value="CTP synthase"/>
    <property type="match status" value="1"/>
</dbReference>
<feature type="binding site" evidence="12">
    <location>
        <begin position="15"/>
        <end position="20"/>
    </location>
    <ligand>
        <name>ATP</name>
        <dbReference type="ChEBI" id="CHEBI:30616"/>
    </ligand>
</feature>
<feature type="binding site" evidence="12">
    <location>
        <position position="140"/>
    </location>
    <ligand>
        <name>Mg(2+)</name>
        <dbReference type="ChEBI" id="CHEBI:18420"/>
    </ligand>
</feature>
<feature type="binding site" evidence="12">
    <location>
        <position position="72"/>
    </location>
    <ligand>
        <name>Mg(2+)</name>
        <dbReference type="ChEBI" id="CHEBI:18420"/>
    </ligand>
</feature>
<dbReference type="GO" id="GO:0003883">
    <property type="term" value="F:CTP synthase activity"/>
    <property type="evidence" value="ECO:0007669"/>
    <property type="project" value="UniProtKB-UniRule"/>
</dbReference>
<dbReference type="GO" id="GO:0044210">
    <property type="term" value="P:'de novo' CTP biosynthetic process"/>
    <property type="evidence" value="ECO:0007669"/>
    <property type="project" value="UniProtKB-UniRule"/>
</dbReference>
<dbReference type="EMBL" id="JAOPLL010000011">
    <property type="protein sequence ID" value="MDM5073530.1"/>
    <property type="molecule type" value="Genomic_DNA"/>
</dbReference>
<reference evidence="16" key="1">
    <citation type="submission" date="2023-08" db="EMBL/GenBank/DDBJ databases">
        <title>WGS of Aeromonas isolates.</title>
        <authorList>
            <person name="Lee H."/>
        </authorList>
    </citation>
    <scope>NUCLEOTIDE SEQUENCE</scope>
    <source>
        <strain evidence="16">SL22</strain>
        <strain evidence="15">SU58-3</strain>
    </source>
</reference>
<keyword evidence="3 12" id="KW-0436">Ligase</keyword>
<evidence type="ECO:0000256" key="10">
    <source>
        <dbReference type="ARBA" id="ARBA00047781"/>
    </source>
</evidence>
<comment type="pathway">
    <text evidence="1 12">Pyrimidine metabolism; CTP biosynthesis via de novo pathway; CTP from UDP: step 2/2.</text>
</comment>
<dbReference type="GO" id="GO:0046872">
    <property type="term" value="F:metal ion binding"/>
    <property type="evidence" value="ECO:0007669"/>
    <property type="project" value="UniProtKB-KW"/>
</dbReference>
<dbReference type="GO" id="GO:0019856">
    <property type="term" value="P:pyrimidine nucleobase biosynthetic process"/>
    <property type="evidence" value="ECO:0007669"/>
    <property type="project" value="TreeGrafter"/>
</dbReference>
<dbReference type="GO" id="GO:0042802">
    <property type="term" value="F:identical protein binding"/>
    <property type="evidence" value="ECO:0007669"/>
    <property type="project" value="TreeGrafter"/>
</dbReference>
<feature type="binding site" evidence="12">
    <location>
        <position position="223"/>
    </location>
    <ligand>
        <name>UTP</name>
        <dbReference type="ChEBI" id="CHEBI:46398"/>
    </ligand>
</feature>
<comment type="caution">
    <text evidence="12">Lacks conserved residue(s) required for the propagation of feature annotation.</text>
</comment>
<feature type="binding site" evidence="12">
    <location>
        <position position="352"/>
    </location>
    <ligand>
        <name>L-glutamine</name>
        <dbReference type="ChEBI" id="CHEBI:58359"/>
    </ligand>
</feature>
<protein>
    <recommendedName>
        <fullName evidence="12">CTP synthase</fullName>
        <ecNumber evidence="12">6.3.4.2</ecNumber>
    </recommendedName>
    <alternativeName>
        <fullName evidence="12">Cytidine 5'-triphosphate synthase</fullName>
    </alternativeName>
    <alternativeName>
        <fullName evidence="12">Cytidine triphosphate synthetase</fullName>
        <shortName evidence="12">CTP synthetase</shortName>
        <shortName evidence="12">CTPS</shortName>
    </alternativeName>
    <alternativeName>
        <fullName evidence="12">UTP--ammonia ligase</fullName>
    </alternativeName>
</protein>
<dbReference type="InterPro" id="IPR027417">
    <property type="entry name" value="P-loop_NTPase"/>
</dbReference>
<keyword evidence="17" id="KW-1185">Reference proteome</keyword>
<dbReference type="Pfam" id="PF00117">
    <property type="entry name" value="GATase"/>
    <property type="match status" value="1"/>
</dbReference>
<dbReference type="HAMAP" id="MF_01227">
    <property type="entry name" value="PyrG"/>
    <property type="match status" value="1"/>
</dbReference>
<gene>
    <name evidence="12 16" type="primary">pyrG</name>
    <name evidence="15" type="ORF">OB935_17035</name>
    <name evidence="16" type="ORF">OB959_19120</name>
</gene>
<dbReference type="InterPro" id="IPR017456">
    <property type="entry name" value="CTP_synthase_N"/>
</dbReference>
<feature type="binding site" evidence="12">
    <location>
        <position position="403"/>
    </location>
    <ligand>
        <name>L-glutamine</name>
        <dbReference type="ChEBI" id="CHEBI:58359"/>
    </ligand>
</feature>
<feature type="binding site" evidence="12">
    <location>
        <position position="14"/>
    </location>
    <ligand>
        <name>CTP</name>
        <dbReference type="ChEBI" id="CHEBI:37563"/>
        <note>allosteric inhibitor</note>
    </ligand>
</feature>
<dbReference type="GeneID" id="92724810"/>
<feature type="active site" description="Nucleophile; for glutamine hydrolysis" evidence="12">
    <location>
        <position position="379"/>
    </location>
</feature>
<comment type="function">
    <text evidence="11 12">Catalyzes the ATP-dependent amination of UTP to CTP with either L-glutamine or ammonia as the source of nitrogen. Regulates intracellular CTP levels through interactions with the four ribonucleotide triphosphates.</text>
</comment>
<evidence type="ECO:0000259" key="13">
    <source>
        <dbReference type="Pfam" id="PF00117"/>
    </source>
</evidence>
<accession>A0AAP4JGV2</accession>
<dbReference type="FunFam" id="3.40.50.300:FF:000009">
    <property type="entry name" value="CTP synthase"/>
    <property type="match status" value="1"/>
</dbReference>
<evidence type="ECO:0000256" key="11">
    <source>
        <dbReference type="ARBA" id="ARBA00059148"/>
    </source>
</evidence>
<dbReference type="RefSeq" id="WP_042872670.1">
    <property type="nucleotide sequence ID" value="NZ_CAWLWI010000072.1"/>
</dbReference>
<dbReference type="SUPFAM" id="SSF52317">
    <property type="entry name" value="Class I glutamine amidotransferase-like"/>
    <property type="match status" value="1"/>
</dbReference>
<evidence type="ECO:0000256" key="1">
    <source>
        <dbReference type="ARBA" id="ARBA00005171"/>
    </source>
</evidence>
<feature type="binding site" evidence="12">
    <location>
        <position position="14"/>
    </location>
    <ligand>
        <name>UTP</name>
        <dbReference type="ChEBI" id="CHEBI:46398"/>
    </ligand>
</feature>
<feature type="binding site" evidence="12">
    <location>
        <begin position="187"/>
        <end position="192"/>
    </location>
    <ligand>
        <name>CTP</name>
        <dbReference type="ChEBI" id="CHEBI:37563"/>
        <note>allosteric inhibitor</note>
    </ligand>
</feature>
<dbReference type="InterPro" id="IPR017926">
    <property type="entry name" value="GATASE"/>
</dbReference>
<comment type="catalytic activity">
    <reaction evidence="12">
        <text>L-glutamine + H2O = L-glutamate + NH4(+)</text>
        <dbReference type="Rhea" id="RHEA:15889"/>
        <dbReference type="ChEBI" id="CHEBI:15377"/>
        <dbReference type="ChEBI" id="CHEBI:28938"/>
        <dbReference type="ChEBI" id="CHEBI:29985"/>
        <dbReference type="ChEBI" id="CHEBI:58359"/>
    </reaction>
</comment>
<dbReference type="Gene3D" id="3.40.50.300">
    <property type="entry name" value="P-loop containing nucleotide triphosphate hydrolases"/>
    <property type="match status" value="1"/>
</dbReference>
<feature type="binding site" evidence="12">
    <location>
        <begin position="147"/>
        <end position="149"/>
    </location>
    <ligand>
        <name>CTP</name>
        <dbReference type="ChEBI" id="CHEBI:37563"/>
        <note>allosteric inhibitor</note>
    </ligand>
</feature>
<feature type="binding site" evidence="12">
    <location>
        <begin position="239"/>
        <end position="241"/>
    </location>
    <ligand>
        <name>ATP</name>
        <dbReference type="ChEBI" id="CHEBI:30616"/>
    </ligand>
</feature>
<dbReference type="GO" id="GO:0005524">
    <property type="term" value="F:ATP binding"/>
    <property type="evidence" value="ECO:0007669"/>
    <property type="project" value="UniProtKB-KW"/>
</dbReference>
<dbReference type="Proteomes" id="UP001168216">
    <property type="component" value="Unassembled WGS sequence"/>
</dbReference>
<dbReference type="CDD" id="cd01746">
    <property type="entry name" value="GATase1_CTP_Synthase"/>
    <property type="match status" value="1"/>
</dbReference>
<comment type="miscellaneous">
    <text evidence="12">CTPSs have evolved a hybrid strategy for distinguishing between UTP and CTP. The overlapping regions of the product feedback inhibitory and substrate sites recognize a common feature in both compounds, the triphosphate moiety. To differentiate isosteric substrate and product pyrimidine rings, an additional pocket far from the expected kinase/ligase catalytic site, specifically recognizes the cytosine and ribose portions of the product inhibitor.</text>
</comment>
<dbReference type="PANTHER" id="PTHR11550">
    <property type="entry name" value="CTP SYNTHASE"/>
    <property type="match status" value="1"/>
</dbReference>
<sequence>MTTKYIFVTGGVVSSLGKGIAAASLAAILEARGLDVTIMKLDPYINVDPGTMSPTQHGEVFVTEDGAETDLDLGHYERFIRTKMTRRNNFTTGRIYADVLRKERRGDYLGATIQVIPHITNAIKERVIAGAEGHQVAIVEVGGTVGDIESLPFLEAIRQLAAEVGRNSAMFMHLTLVPYLAAAGEVKTKPTQHSVKELLSIGIQPDVLICRSDRAIPANERAKIALFCNVPERAVISMKDVDSIYKIPALLKSQNLDSYFTERFGLECKEADLSEWEQVVFEEANPTAEVTIGMVGKYVSLPDAYKSVNEALKHGGLKTRLSVTIKYIDSQDIETRGSELLEGLDAILVPGGFGERGVEGKIQAAQYARENKIPYLGICLGMQVAMIEFARNVAGMTGAHSSEFKKDCAYPVVGLITEWVDDEGNVETRTEKSDLGGTMRLGSQLCHLVEGSKVRQMYGSPTIYERHRHRYEVNNKLLPQIEAAGLKVTGLSADKKLVEIIEIPDHPWFVAAQFHPEFTSTPRDGHALFAGFVKAAGEYQKRNLK</sequence>
<feature type="binding site" evidence="12">
    <location>
        <position position="223"/>
    </location>
    <ligand>
        <name>CTP</name>
        <dbReference type="ChEBI" id="CHEBI:37563"/>
        <note>allosteric inhibitor</note>
    </ligand>
</feature>
<feature type="domain" description="Glutamine amidotransferase" evidence="13">
    <location>
        <begin position="301"/>
        <end position="534"/>
    </location>
</feature>
<feature type="binding site" evidence="12">
    <location>
        <begin position="187"/>
        <end position="192"/>
    </location>
    <ligand>
        <name>UTP</name>
        <dbReference type="ChEBI" id="CHEBI:46398"/>
    </ligand>
</feature>
<evidence type="ECO:0000256" key="6">
    <source>
        <dbReference type="ARBA" id="ARBA00022840"/>
    </source>
</evidence>
<organism evidence="16 18">
    <name type="scientific">Aeromonas bestiarum</name>
    <dbReference type="NCBI Taxonomy" id="105751"/>
    <lineage>
        <taxon>Bacteria</taxon>
        <taxon>Pseudomonadati</taxon>
        <taxon>Pseudomonadota</taxon>
        <taxon>Gammaproteobacteria</taxon>
        <taxon>Aeromonadales</taxon>
        <taxon>Aeromonadaceae</taxon>
        <taxon>Aeromonas</taxon>
    </lineage>
</organism>
<dbReference type="EMBL" id="JAOPLV010000011">
    <property type="protein sequence ID" value="MDM5141883.1"/>
    <property type="molecule type" value="Genomic_DNA"/>
</dbReference>
<evidence type="ECO:0000313" key="16">
    <source>
        <dbReference type="EMBL" id="MDM5141883.1"/>
    </source>
</evidence>